<accession>A0ABP8H711</accession>
<reference evidence="3" key="1">
    <citation type="journal article" date="2019" name="Int. J. Syst. Evol. Microbiol.">
        <title>The Global Catalogue of Microorganisms (GCM) 10K type strain sequencing project: providing services to taxonomists for standard genome sequencing and annotation.</title>
        <authorList>
            <consortium name="The Broad Institute Genomics Platform"/>
            <consortium name="The Broad Institute Genome Sequencing Center for Infectious Disease"/>
            <person name="Wu L."/>
            <person name="Ma J."/>
        </authorList>
    </citation>
    <scope>NUCLEOTIDE SEQUENCE [LARGE SCALE GENOMIC DNA]</scope>
    <source>
        <strain evidence="3">JCM 17666</strain>
    </source>
</reference>
<sequence>MKFRTLFAALPLALAAFGAHAHGYKLGQIDIGHPWSRATVAGQPTGGGFMKLTNHGADDKLVAVRSDISASAELHTMKMEDNVMRMRQVDGIALPAGKTVELSPGGLHIMFMKLKAPLKQGESFPATLVFEKAGQIKVDFKIEAPGAGAGGHDMHGMEGHGMHGDHGMRMN</sequence>
<name>A0ABP8H711_9BURK</name>
<comment type="caution">
    <text evidence="2">The sequence shown here is derived from an EMBL/GenBank/DDBJ whole genome shotgun (WGS) entry which is preliminary data.</text>
</comment>
<dbReference type="InterPro" id="IPR036182">
    <property type="entry name" value="PCuAC_sf"/>
</dbReference>
<dbReference type="InterPro" id="IPR007410">
    <property type="entry name" value="LpqE-like"/>
</dbReference>
<evidence type="ECO:0000313" key="2">
    <source>
        <dbReference type="EMBL" id="GAA4335177.1"/>
    </source>
</evidence>
<dbReference type="Gene3D" id="2.60.40.1890">
    <property type="entry name" value="PCu(A)C copper chaperone"/>
    <property type="match status" value="1"/>
</dbReference>
<feature type="signal peptide" evidence="1">
    <location>
        <begin position="1"/>
        <end position="21"/>
    </location>
</feature>
<evidence type="ECO:0000256" key="1">
    <source>
        <dbReference type="SAM" id="SignalP"/>
    </source>
</evidence>
<evidence type="ECO:0008006" key="4">
    <source>
        <dbReference type="Google" id="ProtNLM"/>
    </source>
</evidence>
<keyword evidence="3" id="KW-1185">Reference proteome</keyword>
<evidence type="ECO:0000313" key="3">
    <source>
        <dbReference type="Proteomes" id="UP001501671"/>
    </source>
</evidence>
<dbReference type="Proteomes" id="UP001501671">
    <property type="component" value="Unassembled WGS sequence"/>
</dbReference>
<dbReference type="EMBL" id="BAABFO010000013">
    <property type="protein sequence ID" value="GAA4335177.1"/>
    <property type="molecule type" value="Genomic_DNA"/>
</dbReference>
<dbReference type="SUPFAM" id="SSF110087">
    <property type="entry name" value="DR1885-like metal-binding protein"/>
    <property type="match status" value="1"/>
</dbReference>
<organism evidence="2 3">
    <name type="scientific">Pigmentiphaga soli</name>
    <dbReference type="NCBI Taxonomy" id="1007095"/>
    <lineage>
        <taxon>Bacteria</taxon>
        <taxon>Pseudomonadati</taxon>
        <taxon>Pseudomonadota</taxon>
        <taxon>Betaproteobacteria</taxon>
        <taxon>Burkholderiales</taxon>
        <taxon>Alcaligenaceae</taxon>
        <taxon>Pigmentiphaga</taxon>
    </lineage>
</organism>
<gene>
    <name evidence="2" type="ORF">GCM10023144_28130</name>
</gene>
<dbReference type="RefSeq" id="WP_345250485.1">
    <property type="nucleotide sequence ID" value="NZ_BAABFO010000013.1"/>
</dbReference>
<keyword evidence="1" id="KW-0732">Signal</keyword>
<dbReference type="PANTHER" id="PTHR36302">
    <property type="entry name" value="BLR7088 PROTEIN"/>
    <property type="match status" value="1"/>
</dbReference>
<proteinExistence type="predicted"/>
<dbReference type="Pfam" id="PF04314">
    <property type="entry name" value="PCuAC"/>
    <property type="match status" value="1"/>
</dbReference>
<dbReference type="InterPro" id="IPR058248">
    <property type="entry name" value="Lxx211020-like"/>
</dbReference>
<feature type="chain" id="PRO_5045549286" description="Copper chaperone PCu(A)C" evidence="1">
    <location>
        <begin position="22"/>
        <end position="171"/>
    </location>
</feature>
<protein>
    <recommendedName>
        <fullName evidence="4">Copper chaperone PCu(A)C</fullName>
    </recommendedName>
</protein>
<dbReference type="PANTHER" id="PTHR36302:SF1">
    <property type="entry name" value="COPPER CHAPERONE PCU(A)C"/>
    <property type="match status" value="1"/>
</dbReference>